<organism evidence="1 2">
    <name type="scientific">Mucispirillum schaedleri ASF457</name>
    <dbReference type="NCBI Taxonomy" id="1379858"/>
    <lineage>
        <taxon>Bacteria</taxon>
        <taxon>Pseudomonadati</taxon>
        <taxon>Deferribacterota</taxon>
        <taxon>Deferribacteres</taxon>
        <taxon>Deferribacterales</taxon>
        <taxon>Mucispirillaceae</taxon>
        <taxon>Mucispirillum</taxon>
    </lineage>
</organism>
<reference evidence="1" key="2">
    <citation type="submission" date="2022-05" db="EMBL/GenBank/DDBJ databases">
        <authorList>
            <person name="Proctor A.L."/>
            <person name="Phillips G.J."/>
            <person name="Wannemuehler M.J."/>
        </authorList>
    </citation>
    <scope>NUCLEOTIDE SEQUENCE</scope>
    <source>
        <strain evidence="1">ASF457</strain>
    </source>
</reference>
<keyword evidence="2" id="KW-1185">Reference proteome</keyword>
<evidence type="ECO:0000313" key="2">
    <source>
        <dbReference type="Proteomes" id="UP000017429"/>
    </source>
</evidence>
<dbReference type="AlphaFoldDB" id="V2QFU7"/>
<accession>V2QFU7</accession>
<reference evidence="1" key="1">
    <citation type="journal article" date="2014" name="Genome Announc.">
        <title>Draft genome sequences of the altered schaedler flora, a defined bacterial community from gnotobiotic mice.</title>
        <authorList>
            <person name="Wannemuehler M.J."/>
            <person name="Overstreet A.M."/>
            <person name="Ward D.V."/>
            <person name="Phillips G.J."/>
        </authorList>
    </citation>
    <scope>NUCLEOTIDE SEQUENCE</scope>
    <source>
        <strain evidence="1">ASF457</strain>
    </source>
</reference>
<dbReference type="Proteomes" id="UP000017429">
    <property type="component" value="Chromosome"/>
</dbReference>
<reference evidence="1" key="3">
    <citation type="submission" date="2022-06" db="EMBL/GenBank/DDBJ databases">
        <title>Resources to Facilitate Use of the Altered Schaedler Flora (ASF) Mouse Model to Study Microbiome Function.</title>
        <authorList>
            <person name="Proctor A."/>
            <person name="Parvinroo S."/>
            <person name="Richie T."/>
            <person name="Jia X."/>
            <person name="Lee S.T.M."/>
            <person name="Karp P.D."/>
            <person name="Paley S."/>
            <person name="Kostic A.D."/>
            <person name="Pierre J.F."/>
            <person name="Wannemuehler M.J."/>
            <person name="Phillips G.J."/>
        </authorList>
    </citation>
    <scope>NUCLEOTIDE SEQUENCE</scope>
    <source>
        <strain evidence="1">ASF457</strain>
    </source>
</reference>
<evidence type="ECO:0000313" key="1">
    <source>
        <dbReference type="EMBL" id="USF23606.1"/>
    </source>
</evidence>
<gene>
    <name evidence="1" type="ORF">N508_000671</name>
</gene>
<name>V2QFU7_9BACT</name>
<proteinExistence type="predicted"/>
<dbReference type="EMBL" id="CP097562">
    <property type="protein sequence ID" value="USF23606.1"/>
    <property type="molecule type" value="Genomic_DNA"/>
</dbReference>
<dbReference type="RefSeq" id="WP_023274979.1">
    <property type="nucleotide sequence ID" value="NZ_CP097562.1"/>
</dbReference>
<dbReference type="KEGG" id="msch:N508_000671"/>
<sequence>MKKATVGIIILLITVICIAVAVILTPKEETAANTENSQQNTNYDEAYLEFKRYITSSKELQQDTKYYINQIRYDIVNTFDTLNHETDELLDIIFDNKTADIEEKLKSIKKGDAELSEKIDAAINQFVTDDYKSAFAALQKYMSLQNQMIYNIADIYKKEKSVSYEMFTGMLHTTHQDMSQQEIDYINFLSSVDYYADKEK</sequence>
<protein>
    <submittedName>
        <fullName evidence="1">Uncharacterized protein</fullName>
    </submittedName>
</protein>